<accession>A0A392PAY4</accession>
<organism evidence="1 2">
    <name type="scientific">Trifolium medium</name>
    <dbReference type="NCBI Taxonomy" id="97028"/>
    <lineage>
        <taxon>Eukaryota</taxon>
        <taxon>Viridiplantae</taxon>
        <taxon>Streptophyta</taxon>
        <taxon>Embryophyta</taxon>
        <taxon>Tracheophyta</taxon>
        <taxon>Spermatophyta</taxon>
        <taxon>Magnoliopsida</taxon>
        <taxon>eudicotyledons</taxon>
        <taxon>Gunneridae</taxon>
        <taxon>Pentapetalae</taxon>
        <taxon>rosids</taxon>
        <taxon>fabids</taxon>
        <taxon>Fabales</taxon>
        <taxon>Fabaceae</taxon>
        <taxon>Papilionoideae</taxon>
        <taxon>50 kb inversion clade</taxon>
        <taxon>NPAAA clade</taxon>
        <taxon>Hologalegina</taxon>
        <taxon>IRL clade</taxon>
        <taxon>Trifolieae</taxon>
        <taxon>Trifolium</taxon>
    </lineage>
</organism>
<dbReference type="Proteomes" id="UP000265520">
    <property type="component" value="Unassembled WGS sequence"/>
</dbReference>
<evidence type="ECO:0000313" key="2">
    <source>
        <dbReference type="Proteomes" id="UP000265520"/>
    </source>
</evidence>
<comment type="caution">
    <text evidence="1">The sequence shown here is derived from an EMBL/GenBank/DDBJ whole genome shotgun (WGS) entry which is preliminary data.</text>
</comment>
<reference evidence="1 2" key="1">
    <citation type="journal article" date="2018" name="Front. Plant Sci.">
        <title>Red Clover (Trifolium pratense) and Zigzag Clover (T. medium) - A Picture of Genomic Similarities and Differences.</title>
        <authorList>
            <person name="Dluhosova J."/>
            <person name="Istvanek J."/>
            <person name="Nedelnik J."/>
            <person name="Repkova J."/>
        </authorList>
    </citation>
    <scope>NUCLEOTIDE SEQUENCE [LARGE SCALE GENOMIC DNA]</scope>
    <source>
        <strain evidence="2">cv. 10/8</strain>
        <tissue evidence="1">Leaf</tissue>
    </source>
</reference>
<protein>
    <submittedName>
        <fullName evidence="1">Uncharacterized protein</fullName>
    </submittedName>
</protein>
<proteinExistence type="predicted"/>
<evidence type="ECO:0000313" key="1">
    <source>
        <dbReference type="EMBL" id="MCI09263.1"/>
    </source>
</evidence>
<dbReference type="AlphaFoldDB" id="A0A392PAY4"/>
<feature type="non-terminal residue" evidence="1">
    <location>
        <position position="1"/>
    </location>
</feature>
<sequence>RSREMKQKLNTQAVVMVVLPAKNARHGSDEISGSGIAMNVMVVWPAKKRKTDLMMETVAKSMSHCWWFAEAVHICGLNLLQLTGSPSGRKL</sequence>
<name>A0A392PAY4_9FABA</name>
<keyword evidence="2" id="KW-1185">Reference proteome</keyword>
<dbReference type="EMBL" id="LXQA010071975">
    <property type="protein sequence ID" value="MCI09263.1"/>
    <property type="molecule type" value="Genomic_DNA"/>
</dbReference>